<organism evidence="6 7">
    <name type="scientific">Ascosphaera apis ARSEF 7405</name>
    <dbReference type="NCBI Taxonomy" id="392613"/>
    <lineage>
        <taxon>Eukaryota</taxon>
        <taxon>Fungi</taxon>
        <taxon>Dikarya</taxon>
        <taxon>Ascomycota</taxon>
        <taxon>Pezizomycotina</taxon>
        <taxon>Eurotiomycetes</taxon>
        <taxon>Eurotiomycetidae</taxon>
        <taxon>Onygenales</taxon>
        <taxon>Ascosphaeraceae</taxon>
        <taxon>Ascosphaera</taxon>
    </lineage>
</organism>
<feature type="compositionally biased region" description="Basic and acidic residues" evidence="4">
    <location>
        <begin position="1445"/>
        <end position="1465"/>
    </location>
</feature>
<dbReference type="GO" id="GO:0005737">
    <property type="term" value="C:cytoplasm"/>
    <property type="evidence" value="ECO:0007669"/>
    <property type="project" value="UniProtKB-SubCell"/>
</dbReference>
<dbReference type="Proteomes" id="UP000242877">
    <property type="component" value="Unassembled WGS sequence"/>
</dbReference>
<feature type="compositionally biased region" description="Basic and acidic residues" evidence="4">
    <location>
        <begin position="365"/>
        <end position="392"/>
    </location>
</feature>
<feature type="domain" description="Centrosomin N-terminal motif 1" evidence="5">
    <location>
        <begin position="649"/>
        <end position="721"/>
    </location>
</feature>
<feature type="compositionally biased region" description="Polar residues" evidence="4">
    <location>
        <begin position="1355"/>
        <end position="1371"/>
    </location>
</feature>
<feature type="region of interest" description="Disordered" evidence="4">
    <location>
        <begin position="1343"/>
        <end position="1499"/>
    </location>
</feature>
<comment type="subcellular location">
    <subcellularLocation>
        <location evidence="1">Cytoplasm</location>
    </subcellularLocation>
</comment>
<feature type="region of interest" description="Disordered" evidence="4">
    <location>
        <begin position="560"/>
        <end position="647"/>
    </location>
</feature>
<feature type="compositionally biased region" description="Basic residues" evidence="4">
    <location>
        <begin position="1466"/>
        <end position="1476"/>
    </location>
</feature>
<name>A0A167Y6B8_9EURO</name>
<feature type="region of interest" description="Disordered" evidence="4">
    <location>
        <begin position="293"/>
        <end position="537"/>
    </location>
</feature>
<reference evidence="6 7" key="1">
    <citation type="journal article" date="2016" name="Genome Biol. Evol.">
        <title>Divergent and convergent evolution of fungal pathogenicity.</title>
        <authorList>
            <person name="Shang Y."/>
            <person name="Xiao G."/>
            <person name="Zheng P."/>
            <person name="Cen K."/>
            <person name="Zhan S."/>
            <person name="Wang C."/>
        </authorList>
    </citation>
    <scope>NUCLEOTIDE SEQUENCE [LARGE SCALE GENOMIC DNA]</scope>
    <source>
        <strain evidence="6 7">ARSEF 7405</strain>
    </source>
</reference>
<feature type="coiled-coil region" evidence="3">
    <location>
        <begin position="754"/>
        <end position="781"/>
    </location>
</feature>
<comment type="caution">
    <text evidence="6">The sequence shown here is derived from an EMBL/GenBank/DDBJ whole genome shotgun (WGS) entry which is preliminary data.</text>
</comment>
<sequence>MENSRRLEQRPASQADTIAFRDVNASLQHSSNGGDSLGTPQTPQKAAHSSSLRTPLSMMTGNMRQDHHLSAAYNGITTSRPRETDQPDWLSTSDLPGPMTPGASKAYELNLTGPARHSILRAETQLTTTSAGAATAVSASARASAISTLSVPASPAVAAIATSNQDSAVQDSAEILASATQQHEVAHTDSFCSSFYAPSASDNTSIAVNVESQLAGTPASLSSCQCEVLGQSDGDEGMDSKTSPACKNQANVRQESPAASHGHDFLEENDMQRRLLDMDSSFLPEPSLILSATDQSHGADDTYVNGVEDESFSDDRDPISVRRFGSAHNSQQQQQQQHQQQRPSPSPRPETGKTEDSTTILVDRPMNDHGHDESGSDEAPSNKHTETADSDHAISPSPPANGAENLAFRESPGTSQRVTSGSHQHSAPKVPLLNVTNASKRTDDSPRLASPDTSLRRRPKLLQDRQASNRLSMSSTTTDGTTPGDLSTPFDLVMQSGGVAPVTPSGSRLHKRSRSRNEMSRTTSLGSIASSISGFSDDHLMPSKRDLTGLSESSFNLQTLDEEREKENELSKPELSNLGEKKDQLRNSSNTASPSGKNQNILGSNKDSLKSSGSLESKLHEGLTLSPHVSSAKRNTSGAGFPRTGKALTLKEQSSTIDRLSKENFDLKMRIHFLSEALDRRSEEGIKEMISENVELNSAKLRLQKDNQALRKKQKELEAALKEKESGQEGEKGDNQEHEQEFEEADRGADDEELLYLRERIDTYEDEIERLRNESIMRESERRRLAEIVKAIGNDKGAMSSDAGAREERDMWKDMLGAETAAREQAEDENKRLRYEILRLKGEPTSARGSRLGTQSVLSRSTILDRESTRNSRHGKMTADQNSDATAEIELLRQENAELRREVSAQTSMLTSRNREKERLYQEIEELKLHQRRDGNRSIGDDSILERSISRTGRDRAMSRTSGDRPKSSQTPPHFTDAERESLETKNGELRDQVSALKIENQNSRAQFEQLMAQMESYEQGYQADMQSAEEEMQALIQERDQAYASVEEHEIALQDLRNEAQDEIDALGDELEEKYDECERLETELRNQQENLEALQAEIRSANEGINRLEEDAQANLQKYKNVQAELDDANRELESLEKSLYEANRKVETLTVQQESSQNEIAFLREEQESDKIRIGDFEAELKTCQIDYQSERDRARELEIRLIEEREQREAIDNQEKQEVQRAMNELNRELSTTKDEARKLKKSLSAAQLEATTWKERLFELEQSLRETLGDLTGSRSSLIMSITKIQRELEQTALELENTRANLDEKETLLRNRDALLESHALETRKLADLLDRERQAHRADKHSFEQALKSHQQASRTITQNNSRITDLEAARSQERRRFDGARRRLQESNATNEELKAQLEKQQPLHDYDQDGYQHRSRQGELNMLDRAVITSSRASRIRNEDAMDGRGRPAYENDLRNKHTSSSRRRHNSRDYRAKLDYDDTNDGPGSTIEG</sequence>
<gene>
    <name evidence="6" type="ORF">AAP_03556</name>
</gene>
<feature type="compositionally biased region" description="Polar residues" evidence="4">
    <location>
        <begin position="25"/>
        <end position="54"/>
    </location>
</feature>
<feature type="compositionally biased region" description="Low complexity" evidence="4">
    <location>
        <begin position="471"/>
        <end position="489"/>
    </location>
</feature>
<evidence type="ECO:0000313" key="6">
    <source>
        <dbReference type="EMBL" id="KZZ90915.1"/>
    </source>
</evidence>
<feature type="compositionally biased region" description="Basic and acidic residues" evidence="4">
    <location>
        <begin position="976"/>
        <end position="987"/>
    </location>
</feature>
<feature type="region of interest" description="Disordered" evidence="4">
    <location>
        <begin position="864"/>
        <end position="886"/>
    </location>
</feature>
<evidence type="ECO:0000256" key="1">
    <source>
        <dbReference type="ARBA" id="ARBA00004496"/>
    </source>
</evidence>
<evidence type="ECO:0000259" key="5">
    <source>
        <dbReference type="Pfam" id="PF07989"/>
    </source>
</evidence>
<dbReference type="EMBL" id="AZGZ01000015">
    <property type="protein sequence ID" value="KZZ90915.1"/>
    <property type="molecule type" value="Genomic_DNA"/>
</dbReference>
<feature type="compositionally biased region" description="Basic and acidic residues" evidence="4">
    <location>
        <begin position="561"/>
        <end position="572"/>
    </location>
</feature>
<feature type="compositionally biased region" description="Basic and acidic residues" evidence="4">
    <location>
        <begin position="718"/>
        <end position="739"/>
    </location>
</feature>
<dbReference type="InterPro" id="IPR012943">
    <property type="entry name" value="Cnn_1N"/>
</dbReference>
<feature type="compositionally biased region" description="Low complexity" evidence="4">
    <location>
        <begin position="331"/>
        <end position="341"/>
    </location>
</feature>
<feature type="region of interest" description="Disordered" evidence="4">
    <location>
        <begin position="1"/>
        <end position="54"/>
    </location>
</feature>
<feature type="compositionally biased region" description="Acidic residues" evidence="4">
    <location>
        <begin position="740"/>
        <end position="749"/>
    </location>
</feature>
<feature type="compositionally biased region" description="Basic and acidic residues" evidence="4">
    <location>
        <begin position="1477"/>
        <end position="1486"/>
    </location>
</feature>
<evidence type="ECO:0000313" key="7">
    <source>
        <dbReference type="Proteomes" id="UP000242877"/>
    </source>
</evidence>
<feature type="region of interest" description="Disordered" evidence="4">
    <location>
        <begin position="935"/>
        <end position="987"/>
    </location>
</feature>
<dbReference type="Gene3D" id="1.10.287.1490">
    <property type="match status" value="1"/>
</dbReference>
<dbReference type="OrthoDB" id="10255000at2759"/>
<keyword evidence="2" id="KW-0963">Cytoplasm</keyword>
<feature type="region of interest" description="Disordered" evidence="4">
    <location>
        <begin position="76"/>
        <end position="103"/>
    </location>
</feature>
<feature type="compositionally biased region" description="Basic and acidic residues" evidence="4">
    <location>
        <begin position="1400"/>
        <end position="1421"/>
    </location>
</feature>
<accession>A0A167Y6B8</accession>
<dbReference type="VEuPathDB" id="FungiDB:AAP_03556"/>
<feature type="compositionally biased region" description="Basic and acidic residues" evidence="4">
    <location>
        <begin position="1372"/>
        <end position="1393"/>
    </location>
</feature>
<feature type="region of interest" description="Disordered" evidence="4">
    <location>
        <begin position="718"/>
        <end position="749"/>
    </location>
</feature>
<dbReference type="GO" id="GO:0005815">
    <property type="term" value="C:microtubule organizing center"/>
    <property type="evidence" value="ECO:0007669"/>
    <property type="project" value="InterPro"/>
</dbReference>
<feature type="coiled-coil region" evidence="3">
    <location>
        <begin position="1287"/>
        <end position="1314"/>
    </location>
</feature>
<feature type="compositionally biased region" description="Polar residues" evidence="4">
    <location>
        <begin position="520"/>
        <end position="534"/>
    </location>
</feature>
<evidence type="ECO:0000256" key="2">
    <source>
        <dbReference type="ARBA" id="ARBA00022490"/>
    </source>
</evidence>
<feature type="compositionally biased region" description="Basic and acidic residues" evidence="4">
    <location>
        <begin position="935"/>
        <end position="967"/>
    </location>
</feature>
<dbReference type="Pfam" id="PF07989">
    <property type="entry name" value="Cnn_1N"/>
    <property type="match status" value="1"/>
</dbReference>
<keyword evidence="7" id="KW-1185">Reference proteome</keyword>
<feature type="compositionally biased region" description="Polar residues" evidence="4">
    <location>
        <begin position="627"/>
        <end position="638"/>
    </location>
</feature>
<keyword evidence="3" id="KW-0175">Coiled coil</keyword>
<feature type="compositionally biased region" description="Polar residues" evidence="4">
    <location>
        <begin position="586"/>
        <end position="606"/>
    </location>
</feature>
<feature type="compositionally biased region" description="Polar residues" evidence="4">
    <location>
        <begin position="412"/>
        <end position="425"/>
    </location>
</feature>
<protein>
    <submittedName>
        <fullName evidence="6">Anucleate primary sterigmata protein B</fullName>
    </submittedName>
</protein>
<proteinExistence type="predicted"/>
<evidence type="ECO:0000256" key="4">
    <source>
        <dbReference type="SAM" id="MobiDB-lite"/>
    </source>
</evidence>
<feature type="coiled-coil region" evidence="3">
    <location>
        <begin position="816"/>
        <end position="843"/>
    </location>
</feature>
<evidence type="ECO:0000256" key="3">
    <source>
        <dbReference type="SAM" id="Coils"/>
    </source>
</evidence>